<evidence type="ECO:0000256" key="8">
    <source>
        <dbReference type="PROSITE-ProRule" id="PRU01360"/>
    </source>
</evidence>
<evidence type="ECO:0000256" key="7">
    <source>
        <dbReference type="ARBA" id="ARBA00023237"/>
    </source>
</evidence>
<feature type="signal peptide" evidence="10">
    <location>
        <begin position="1"/>
        <end position="20"/>
    </location>
</feature>
<keyword evidence="5 9" id="KW-0798">TonB box</keyword>
<evidence type="ECO:0000259" key="11">
    <source>
        <dbReference type="Pfam" id="PF00593"/>
    </source>
</evidence>
<dbReference type="OrthoDB" id="9768177at2"/>
<dbReference type="EMBL" id="FTOP01000008">
    <property type="protein sequence ID" value="SIS91363.1"/>
    <property type="molecule type" value="Genomic_DNA"/>
</dbReference>
<comment type="subcellular location">
    <subcellularLocation>
        <location evidence="1 8">Cell outer membrane</location>
        <topology evidence="1 8">Multi-pass membrane protein</topology>
    </subcellularLocation>
</comment>
<dbReference type="Pfam" id="PF07715">
    <property type="entry name" value="Plug"/>
    <property type="match status" value="1"/>
</dbReference>
<keyword evidence="10" id="KW-0732">Signal</keyword>
<dbReference type="SUPFAM" id="SSF49464">
    <property type="entry name" value="Carboxypeptidase regulatory domain-like"/>
    <property type="match status" value="1"/>
</dbReference>
<dbReference type="InterPro" id="IPR037066">
    <property type="entry name" value="Plug_dom_sf"/>
</dbReference>
<keyword evidence="4 8" id="KW-0812">Transmembrane</keyword>
<dbReference type="Pfam" id="PF13715">
    <property type="entry name" value="CarbopepD_reg_2"/>
    <property type="match status" value="1"/>
</dbReference>
<keyword evidence="3 8" id="KW-1134">Transmembrane beta strand</keyword>
<dbReference type="NCBIfam" id="TIGR04057">
    <property type="entry name" value="SusC_RagA_signa"/>
    <property type="match status" value="1"/>
</dbReference>
<comment type="similarity">
    <text evidence="8 9">Belongs to the TonB-dependent receptor family.</text>
</comment>
<sequence length="999" mass="108854">MRKVLLLGLALLFVGASAFAQSRVVTGTVISADDRLPVPGASVTVKGSTIGVATDLDGRYSLSVPEGNNVLVFSFIGLRSQEQAIGNRSVINVTLESDITSLNEVVITGYGTTVKRELTGAIASVKGEAFENMPVQSFDRALQGRAAGVQVTATSGAPGGGINVRVRGVGSINAGNEPLYIIDGVQVASGGLGSQASNNLLNSINPNDIQSIEVLKDAATAAIYGAQAANGVVIITTKKGKAGKTQFNLTVQEGTVNRIRKIPVMSAEQLATIKIEAFENRFNRIGPSATNGTSLEDARQRAINVYGDPATVQNTDWQDAVYRTGRSRTVDFSANGGDDKTKFFLSTSYNLNEGQIIKSDFERGTVRLNLDHRANERLSFDVNMSLATTTQNGAIADGAFINSPFFAALFTLPNQPIFREDGEYNAPLPGTFGYNLVQSVEFETRRLVRNQTVSSMAANYKISDKLRWRSFIGIDYAFARDDNYRDARVPQFAPTGGSAFVAGRTLLNWNTNHTISYTDVFNDVHRLSVLGGTEFRVEENEEFSASGQGFPNGLFRSLQNAATPTAVNGFYTTWRLGSFFMNAKYDYNDKFLASATARYDGSSRFGANNRWGLFYSAAGAYRISSEDFLKDVTWLEDLKIRASYGVTGNSNIGNFASRALFGSGGDYVNLPGIRPSQLGNDDLTWERAETWNFGLDFALFGNRVYGSAEVYDRKNKDLLLNAALPNDSGFGSITTNIGKVQNQGIELELNTVNIDRGNFKWSTAFNISFQRNEILELDGRENIGNTLRVGFPVSIYWQAEYAGVNPADGRAMYRDTLNNITYNPQGRDLKYVGSPLPRGFGGLTNTFSYKGLSLEVFFQGQWGNENLNNTAFFTDAAGGAGWNQTVSQLGRWRQPGDITSIPKAYEGVEPGVTGSRANTFSTRQIEDASYIRLKQVTLGYNLPASLVSRMNLRAVRFFVQGINLLTFTAYTGFDPEILATDIGRYPQSKQLTGGLTVSF</sequence>
<evidence type="ECO:0000313" key="14">
    <source>
        <dbReference type="Proteomes" id="UP000186026"/>
    </source>
</evidence>
<keyword evidence="14" id="KW-1185">Reference proteome</keyword>
<feature type="chain" id="PRO_5013224342" evidence="10">
    <location>
        <begin position="21"/>
        <end position="999"/>
    </location>
</feature>
<dbReference type="InterPro" id="IPR023997">
    <property type="entry name" value="TonB-dep_OMP_SusC/RagA_CS"/>
</dbReference>
<evidence type="ECO:0000256" key="3">
    <source>
        <dbReference type="ARBA" id="ARBA00022452"/>
    </source>
</evidence>
<feature type="domain" description="TonB-dependent receptor plug" evidence="12">
    <location>
        <begin position="115"/>
        <end position="232"/>
    </location>
</feature>
<evidence type="ECO:0000313" key="13">
    <source>
        <dbReference type="EMBL" id="SIS91363.1"/>
    </source>
</evidence>
<name>A0A1N7MZ13_9BACT</name>
<dbReference type="AlphaFoldDB" id="A0A1N7MZ13"/>
<evidence type="ECO:0000256" key="2">
    <source>
        <dbReference type="ARBA" id="ARBA00022448"/>
    </source>
</evidence>
<dbReference type="STRING" id="529505.SAMN05421761_1089"/>
<dbReference type="InterPro" id="IPR039426">
    <property type="entry name" value="TonB-dep_rcpt-like"/>
</dbReference>
<dbReference type="InterPro" id="IPR012910">
    <property type="entry name" value="Plug_dom"/>
</dbReference>
<keyword evidence="7 8" id="KW-0998">Cell outer membrane</keyword>
<dbReference type="GO" id="GO:0009279">
    <property type="term" value="C:cell outer membrane"/>
    <property type="evidence" value="ECO:0007669"/>
    <property type="project" value="UniProtKB-SubCell"/>
</dbReference>
<dbReference type="NCBIfam" id="TIGR04056">
    <property type="entry name" value="OMP_RagA_SusC"/>
    <property type="match status" value="1"/>
</dbReference>
<dbReference type="InterPro" id="IPR000531">
    <property type="entry name" value="Beta-barrel_TonB"/>
</dbReference>
<dbReference type="PROSITE" id="PS52016">
    <property type="entry name" value="TONB_DEPENDENT_REC_3"/>
    <property type="match status" value="1"/>
</dbReference>
<dbReference type="RefSeq" id="WP_076501131.1">
    <property type="nucleotide sequence ID" value="NZ_FTOP01000008.1"/>
</dbReference>
<proteinExistence type="inferred from homology"/>
<feature type="domain" description="TonB-dependent receptor-like beta-barrel" evidence="11">
    <location>
        <begin position="440"/>
        <end position="950"/>
    </location>
</feature>
<organism evidence="13 14">
    <name type="scientific">Belliella pelovolcani</name>
    <dbReference type="NCBI Taxonomy" id="529505"/>
    <lineage>
        <taxon>Bacteria</taxon>
        <taxon>Pseudomonadati</taxon>
        <taxon>Bacteroidota</taxon>
        <taxon>Cytophagia</taxon>
        <taxon>Cytophagales</taxon>
        <taxon>Cyclobacteriaceae</taxon>
        <taxon>Belliella</taxon>
    </lineage>
</organism>
<keyword evidence="2 8" id="KW-0813">Transport</keyword>
<dbReference type="Pfam" id="PF00593">
    <property type="entry name" value="TonB_dep_Rec_b-barrel"/>
    <property type="match status" value="1"/>
</dbReference>
<evidence type="ECO:0000256" key="9">
    <source>
        <dbReference type="RuleBase" id="RU003357"/>
    </source>
</evidence>
<accession>A0A1N7MZ13</accession>
<protein>
    <submittedName>
        <fullName evidence="13">TonB-linked outer membrane protein, SusC/RagA family</fullName>
    </submittedName>
</protein>
<keyword evidence="6 8" id="KW-0472">Membrane</keyword>
<dbReference type="InterPro" id="IPR008969">
    <property type="entry name" value="CarboxyPept-like_regulatory"/>
</dbReference>
<dbReference type="SUPFAM" id="SSF56935">
    <property type="entry name" value="Porins"/>
    <property type="match status" value="1"/>
</dbReference>
<dbReference type="InterPro" id="IPR023996">
    <property type="entry name" value="TonB-dep_OMP_SusC/RagA"/>
</dbReference>
<evidence type="ECO:0000256" key="1">
    <source>
        <dbReference type="ARBA" id="ARBA00004571"/>
    </source>
</evidence>
<evidence type="ECO:0000256" key="6">
    <source>
        <dbReference type="ARBA" id="ARBA00023136"/>
    </source>
</evidence>
<evidence type="ECO:0000256" key="5">
    <source>
        <dbReference type="ARBA" id="ARBA00023077"/>
    </source>
</evidence>
<evidence type="ECO:0000259" key="12">
    <source>
        <dbReference type="Pfam" id="PF07715"/>
    </source>
</evidence>
<evidence type="ECO:0000256" key="4">
    <source>
        <dbReference type="ARBA" id="ARBA00022692"/>
    </source>
</evidence>
<gene>
    <name evidence="13" type="ORF">SAMN05421761_1089</name>
</gene>
<dbReference type="Gene3D" id="2.170.130.10">
    <property type="entry name" value="TonB-dependent receptor, plug domain"/>
    <property type="match status" value="1"/>
</dbReference>
<dbReference type="InterPro" id="IPR036942">
    <property type="entry name" value="Beta-barrel_TonB_sf"/>
</dbReference>
<evidence type="ECO:0000256" key="10">
    <source>
        <dbReference type="SAM" id="SignalP"/>
    </source>
</evidence>
<dbReference type="Gene3D" id="2.60.40.1120">
    <property type="entry name" value="Carboxypeptidase-like, regulatory domain"/>
    <property type="match status" value="1"/>
</dbReference>
<reference evidence="14" key="1">
    <citation type="submission" date="2017-01" db="EMBL/GenBank/DDBJ databases">
        <authorList>
            <person name="Varghese N."/>
            <person name="Submissions S."/>
        </authorList>
    </citation>
    <scope>NUCLEOTIDE SEQUENCE [LARGE SCALE GENOMIC DNA]</scope>
    <source>
        <strain evidence="14">DSM 46698</strain>
    </source>
</reference>
<dbReference type="Proteomes" id="UP000186026">
    <property type="component" value="Unassembled WGS sequence"/>
</dbReference>
<dbReference type="Gene3D" id="2.40.170.20">
    <property type="entry name" value="TonB-dependent receptor, beta-barrel domain"/>
    <property type="match status" value="1"/>
</dbReference>